<evidence type="ECO:0000256" key="1">
    <source>
        <dbReference type="SAM" id="Phobius"/>
    </source>
</evidence>
<organism evidence="2 3">
    <name type="scientific">Blastopirellula retiformator</name>
    <dbReference type="NCBI Taxonomy" id="2527970"/>
    <lineage>
        <taxon>Bacteria</taxon>
        <taxon>Pseudomonadati</taxon>
        <taxon>Planctomycetota</taxon>
        <taxon>Planctomycetia</taxon>
        <taxon>Pirellulales</taxon>
        <taxon>Pirellulaceae</taxon>
        <taxon>Blastopirellula</taxon>
    </lineage>
</organism>
<protein>
    <submittedName>
        <fullName evidence="2">Uncharacterized protein</fullName>
    </submittedName>
</protein>
<proteinExistence type="predicted"/>
<dbReference type="EMBL" id="SJPF01000004">
    <property type="protein sequence ID" value="TWT31486.1"/>
    <property type="molecule type" value="Genomic_DNA"/>
</dbReference>
<dbReference type="RefSeq" id="WP_146433642.1">
    <property type="nucleotide sequence ID" value="NZ_SJPF01000004.1"/>
</dbReference>
<keyword evidence="1" id="KW-0812">Transmembrane</keyword>
<comment type="caution">
    <text evidence="2">The sequence shown here is derived from an EMBL/GenBank/DDBJ whole genome shotgun (WGS) entry which is preliminary data.</text>
</comment>
<feature type="transmembrane region" description="Helical" evidence="1">
    <location>
        <begin position="69"/>
        <end position="88"/>
    </location>
</feature>
<gene>
    <name evidence="2" type="ORF">Enr8_34070</name>
</gene>
<reference evidence="2 3" key="1">
    <citation type="submission" date="2019-02" db="EMBL/GenBank/DDBJ databases">
        <title>Deep-cultivation of Planctomycetes and their phenomic and genomic characterization uncovers novel biology.</title>
        <authorList>
            <person name="Wiegand S."/>
            <person name="Jogler M."/>
            <person name="Boedeker C."/>
            <person name="Pinto D."/>
            <person name="Vollmers J."/>
            <person name="Rivas-Marin E."/>
            <person name="Kohn T."/>
            <person name="Peeters S.H."/>
            <person name="Heuer A."/>
            <person name="Rast P."/>
            <person name="Oberbeckmann S."/>
            <person name="Bunk B."/>
            <person name="Jeske O."/>
            <person name="Meyerdierks A."/>
            <person name="Storesund J.E."/>
            <person name="Kallscheuer N."/>
            <person name="Luecker S."/>
            <person name="Lage O.M."/>
            <person name="Pohl T."/>
            <person name="Merkel B.J."/>
            <person name="Hornburger P."/>
            <person name="Mueller R.-W."/>
            <person name="Bruemmer F."/>
            <person name="Labrenz M."/>
            <person name="Spormann A.M."/>
            <person name="Op Den Camp H."/>
            <person name="Overmann J."/>
            <person name="Amann R."/>
            <person name="Jetten M.S.M."/>
            <person name="Mascher T."/>
            <person name="Medema M.H."/>
            <person name="Devos D.P."/>
            <person name="Kaster A.-K."/>
            <person name="Ovreas L."/>
            <person name="Rohde M."/>
            <person name="Galperin M.Y."/>
            <person name="Jogler C."/>
        </authorList>
    </citation>
    <scope>NUCLEOTIDE SEQUENCE [LARGE SCALE GENOMIC DNA]</scope>
    <source>
        <strain evidence="2 3">Enr8</strain>
    </source>
</reference>
<sequence>MSDPSQLRSADLQPRSIPLVACPQCGAENYAFAPRCWICQSEMETEELVAAEKVGQTPAFAQTRATFSANLPVLILLPTLGLVGYGVARVHLGLLLPYLLVVSLPMLGIALMIRGGIRNNRRTASVGGSIAVTISLILMLAVGMAILVVVGIVVFVLLVCTNNIDMIRY</sequence>
<accession>A0A5C5UYP3</accession>
<evidence type="ECO:0000313" key="3">
    <source>
        <dbReference type="Proteomes" id="UP000318878"/>
    </source>
</evidence>
<evidence type="ECO:0000313" key="2">
    <source>
        <dbReference type="EMBL" id="TWT31486.1"/>
    </source>
</evidence>
<dbReference type="OrthoDB" id="285859at2"/>
<dbReference type="AlphaFoldDB" id="A0A5C5UYP3"/>
<keyword evidence="1" id="KW-0472">Membrane</keyword>
<keyword evidence="1" id="KW-1133">Transmembrane helix</keyword>
<keyword evidence="3" id="KW-1185">Reference proteome</keyword>
<name>A0A5C5UYP3_9BACT</name>
<feature type="transmembrane region" description="Helical" evidence="1">
    <location>
        <begin position="134"/>
        <end position="159"/>
    </location>
</feature>
<dbReference type="Proteomes" id="UP000318878">
    <property type="component" value="Unassembled WGS sequence"/>
</dbReference>
<feature type="transmembrane region" description="Helical" evidence="1">
    <location>
        <begin position="94"/>
        <end position="113"/>
    </location>
</feature>